<feature type="region of interest" description="Disordered" evidence="1">
    <location>
        <begin position="1180"/>
        <end position="1230"/>
    </location>
</feature>
<feature type="region of interest" description="Disordered" evidence="1">
    <location>
        <begin position="1493"/>
        <end position="1520"/>
    </location>
</feature>
<feature type="compositionally biased region" description="Basic and acidic residues" evidence="1">
    <location>
        <begin position="1850"/>
        <end position="1889"/>
    </location>
</feature>
<dbReference type="Pfam" id="PF13966">
    <property type="entry name" value="zf-RVT"/>
    <property type="match status" value="1"/>
</dbReference>
<proteinExistence type="predicted"/>
<dbReference type="Pfam" id="PF13456">
    <property type="entry name" value="RVT_3"/>
    <property type="match status" value="1"/>
</dbReference>
<name>A0ABQ7W3M7_SOLTU</name>
<evidence type="ECO:0000313" key="4">
    <source>
        <dbReference type="Proteomes" id="UP000826656"/>
    </source>
</evidence>
<dbReference type="InterPro" id="IPR002156">
    <property type="entry name" value="RNaseH_domain"/>
</dbReference>
<dbReference type="PANTHER" id="PTHR33116">
    <property type="entry name" value="REVERSE TRANSCRIPTASE ZINC-BINDING DOMAIN-CONTAINING PROTEIN-RELATED-RELATED"/>
    <property type="match status" value="1"/>
</dbReference>
<dbReference type="Gene3D" id="3.30.420.10">
    <property type="entry name" value="Ribonuclease H-like superfamily/Ribonuclease H"/>
    <property type="match status" value="1"/>
</dbReference>
<feature type="compositionally biased region" description="Low complexity" evidence="1">
    <location>
        <begin position="1939"/>
        <end position="1951"/>
    </location>
</feature>
<dbReference type="PANTHER" id="PTHR33116:SF82">
    <property type="entry name" value="RNASE H FAMILY PROTEIN"/>
    <property type="match status" value="1"/>
</dbReference>
<feature type="compositionally biased region" description="Basic and acidic residues" evidence="1">
    <location>
        <begin position="1205"/>
        <end position="1216"/>
    </location>
</feature>
<evidence type="ECO:0000313" key="3">
    <source>
        <dbReference type="EMBL" id="KAH0774585.1"/>
    </source>
</evidence>
<feature type="compositionally biased region" description="Polar residues" evidence="1">
    <location>
        <begin position="1408"/>
        <end position="1423"/>
    </location>
</feature>
<dbReference type="InterPro" id="IPR000477">
    <property type="entry name" value="RT_dom"/>
</dbReference>
<feature type="compositionally biased region" description="Basic and acidic residues" evidence="1">
    <location>
        <begin position="1955"/>
        <end position="1965"/>
    </location>
</feature>
<dbReference type="InterPro" id="IPR026960">
    <property type="entry name" value="RVT-Znf"/>
</dbReference>
<evidence type="ECO:0000256" key="1">
    <source>
        <dbReference type="SAM" id="MobiDB-lite"/>
    </source>
</evidence>
<dbReference type="InterPro" id="IPR043502">
    <property type="entry name" value="DNA/RNA_pol_sf"/>
</dbReference>
<dbReference type="SUPFAM" id="SSF56219">
    <property type="entry name" value="DNase I-like"/>
    <property type="match status" value="1"/>
</dbReference>
<accession>A0ABQ7W3M7</accession>
<dbReference type="SUPFAM" id="SSF56672">
    <property type="entry name" value="DNA/RNA polymerases"/>
    <property type="match status" value="1"/>
</dbReference>
<dbReference type="Gene3D" id="3.60.10.10">
    <property type="entry name" value="Endonuclease/exonuclease/phosphatase"/>
    <property type="match status" value="1"/>
</dbReference>
<feature type="compositionally biased region" description="Polar residues" evidence="1">
    <location>
        <begin position="1570"/>
        <end position="1582"/>
    </location>
</feature>
<feature type="domain" description="RNase H type-1" evidence="2">
    <location>
        <begin position="1018"/>
        <end position="1148"/>
    </location>
</feature>
<feature type="region of interest" description="Disordered" evidence="1">
    <location>
        <begin position="1850"/>
        <end position="2014"/>
    </location>
</feature>
<feature type="region of interest" description="Disordered" evidence="1">
    <location>
        <begin position="1555"/>
        <end position="1644"/>
    </location>
</feature>
<dbReference type="InterPro" id="IPR036397">
    <property type="entry name" value="RNaseH_sf"/>
</dbReference>
<dbReference type="Proteomes" id="UP000826656">
    <property type="component" value="Unassembled WGS sequence"/>
</dbReference>
<feature type="compositionally biased region" description="Low complexity" evidence="1">
    <location>
        <begin position="2069"/>
        <end position="2088"/>
    </location>
</feature>
<feature type="compositionally biased region" description="Polar residues" evidence="1">
    <location>
        <begin position="2117"/>
        <end position="2126"/>
    </location>
</feature>
<comment type="caution">
    <text evidence="3">The sequence shown here is derived from an EMBL/GenBank/DDBJ whole genome shotgun (WGS) entry which is preliminary data.</text>
</comment>
<dbReference type="Pfam" id="PF00078">
    <property type="entry name" value="RVT_1"/>
    <property type="match status" value="1"/>
</dbReference>
<evidence type="ECO:0000259" key="2">
    <source>
        <dbReference type="PROSITE" id="PS50879"/>
    </source>
</evidence>
<dbReference type="CDD" id="cd06222">
    <property type="entry name" value="RNase_H_like"/>
    <property type="match status" value="1"/>
</dbReference>
<dbReference type="EMBL" id="JAIVGD010000005">
    <property type="protein sequence ID" value="KAH0774585.1"/>
    <property type="molecule type" value="Genomic_DNA"/>
</dbReference>
<feature type="compositionally biased region" description="Polar residues" evidence="1">
    <location>
        <begin position="1373"/>
        <end position="1396"/>
    </location>
</feature>
<dbReference type="PROSITE" id="PS50879">
    <property type="entry name" value="RNASE_H_1"/>
    <property type="match status" value="1"/>
</dbReference>
<feature type="compositionally biased region" description="Basic residues" evidence="1">
    <location>
        <begin position="2129"/>
        <end position="2148"/>
    </location>
</feature>
<dbReference type="InterPro" id="IPR012337">
    <property type="entry name" value="RNaseH-like_sf"/>
</dbReference>
<keyword evidence="4" id="KW-1185">Reference proteome</keyword>
<feature type="compositionally biased region" description="Polar residues" evidence="1">
    <location>
        <begin position="1504"/>
        <end position="1520"/>
    </location>
</feature>
<dbReference type="InterPro" id="IPR044730">
    <property type="entry name" value="RNase_H-like_dom_plant"/>
</dbReference>
<reference evidence="3 4" key="1">
    <citation type="journal article" date="2021" name="bioRxiv">
        <title>Chromosome-scale and haplotype-resolved genome assembly of a tetraploid potato cultivar.</title>
        <authorList>
            <person name="Sun H."/>
            <person name="Jiao W.-B."/>
            <person name="Krause K."/>
            <person name="Campoy J.A."/>
            <person name="Goel M."/>
            <person name="Folz-Donahue K."/>
            <person name="Kukat C."/>
            <person name="Huettel B."/>
            <person name="Schneeberger K."/>
        </authorList>
    </citation>
    <scope>NUCLEOTIDE SEQUENCE [LARGE SCALE GENOMIC DNA]</scope>
    <source>
        <strain evidence="3">SolTubOtavaFocal</strain>
        <tissue evidence="3">Leaves</tissue>
    </source>
</reference>
<organism evidence="3 4">
    <name type="scientific">Solanum tuberosum</name>
    <name type="common">Potato</name>
    <dbReference type="NCBI Taxonomy" id="4113"/>
    <lineage>
        <taxon>Eukaryota</taxon>
        <taxon>Viridiplantae</taxon>
        <taxon>Streptophyta</taxon>
        <taxon>Embryophyta</taxon>
        <taxon>Tracheophyta</taxon>
        <taxon>Spermatophyta</taxon>
        <taxon>Magnoliopsida</taxon>
        <taxon>eudicotyledons</taxon>
        <taxon>Gunneridae</taxon>
        <taxon>Pentapetalae</taxon>
        <taxon>asterids</taxon>
        <taxon>lamiids</taxon>
        <taxon>Solanales</taxon>
        <taxon>Solanaceae</taxon>
        <taxon>Solanoideae</taxon>
        <taxon>Solaneae</taxon>
        <taxon>Solanum</taxon>
    </lineage>
</organism>
<dbReference type="InterPro" id="IPR036691">
    <property type="entry name" value="Endo/exonu/phosph_ase_sf"/>
</dbReference>
<protein>
    <recommendedName>
        <fullName evidence="2">RNase H type-1 domain-containing protein</fullName>
    </recommendedName>
</protein>
<gene>
    <name evidence="3" type="ORF">KY290_011722</name>
</gene>
<feature type="compositionally biased region" description="Basic and acidic residues" evidence="1">
    <location>
        <begin position="2093"/>
        <end position="2104"/>
    </location>
</feature>
<feature type="compositionally biased region" description="Polar residues" evidence="1">
    <location>
        <begin position="1967"/>
        <end position="2002"/>
    </location>
</feature>
<sequence>MIAVLEPFSDNTQINLFKSLLVMDHAISNINGKIWLFWTNEITCNVIETDEQQISCELNHTEAPETYITTFVYAKCKEYLRKPLWDRLLHLADTKDTFPWCAVGDFNVITDTDEKLGGIPYNMRKSLDFIGVIEACGLMDLGFTDLDSPGLIKGDMPHTNITHLPSVGSDHCPLLMEMNARPDNHTKYFRFLNCWADQPSFTETVTNCWKRPIEGNPMWTFHQKMKRLAATLSVWSKMQFGDIYAKVKEFEARVKEAEDNLIHNNTEEQRAELHGINAEYIRFLKMENSILKQKTQLHWFREGDSNSKYFHALIRGRRRRLFIHKILNDNADWIQGDEHIAKAACEHFQNIFTGEEKFIDEFPINCIPRMVDQVQNDRMKELPTMEELKEVVYSMNPNSAAGPDGMNGCFFQKCWSIIKNDLLAVIHAFFSGRMLPKYFSHACLVLIPKVKNPNKLTEFRPISLSNFTNKIISKLLCLRLTLILPSLISPNQSGFVKGRSISENIMLAQEIIHQLKQPNIGSNVVIKLDMAKAYDRVSWSYICLVLRRMGFEEVFIDMVWRIMANNWPRIIYFSELINKVVNRVTGWQSKLLSFGGKATLIKHVLQSLPIHILAATSTPSTVTKQIQGIMADFFWGWRKDKKKYHWSSWKNLSFPYDEGGIGVRLMSDVCRAFQFKQWWTFRSKQTLWGDFLRAKYCQRSNPISKKWDTGESQAWRLMMKNKHVVECHIQWKIINGSCSFWWDNWLGVGPLAQYTTASNRFNNEPVSDFIEEGQWNMNKVIQSAPPDQVHNILSTQLHLQQGQSDLAVWIPNTSGQFTVSSAWNCIREKREKTKINTYSWQKNIPFKCSFLLWRAIRGKLPTNEKLASFGIEPSECHCCHSPGTDTIEHIFNSGIFAKNVWKFFATALGIQTDPLPLRNMIMRWWSSNHNNEAHKLILQSTPIFICWNLWKNRCAKKYGGKQSNMARVKHLVILDTVKLLHTVFPYISWPWEWSKLCTLIEKCTHDIKVTAVQWIKPPDRWTKLNTDGSALSNPGSIGAGGILRNHFGDIIFAFSAPLGEGSNNKVEIEAAIFGLSWCVHLKYKRVILEVDSQLLVDWLMSNTAALWSISSHMQKLQHLITQFTHFKCIHTLREANFVADSLSKHSHQLSSPQLYFSIQQLPKLTSAYLQQDLAERASFRRRNPTASSLASMVREPPEVPFRPPDQSHQERLDKTNKTHPQSPSNSISNSVNSRWLMGMIRANQELQHTKKSVDSIIPIARTEDAISGQISKESPERRLQIRASSQQIRGNLSSGDYSPDEEVHLTAISSQMDARIAGGEDSGGGDELNKEFVGDMVQGSISSGKLTPITNISFNLTQKQVQEDTPARIGDLQSQQAHNYQPESAAQGNGSYSNPKGTPPHNHEESNNQKQSPPRKTATNSGEQGKKPDQRAGQGQNDQLDSTRRQAVEVIDVESSSQFSFGVQAADTNPSKLIQQRPGKEVHLNYAIDINHVQDQQKSRTRSQDNVSNEKGTQSGKLTNLNLEYNAANQSTSEKQVHLYAKGHKGGSIIEREQVSRDIQSQQKDEQYQGVETETVRQTRPYNQGEHSEPNSYHNAFPKISNNFEKHTPQTHKNQHTNNTNQSTDETTPNSPPQNKKDQNSEPAPYTVVQTMAARLRHNHAQHENPIELVPPKITSKQGLPAIIYDMDDFMTKLAVDCKYTLIVWTQQRMTIEGKLMRIQTWTPTFTPEEETPIVPIWILLPGLPWHCFKKEFITPLLSPIGKVLYLDTASIKRTRASMAKVKVQVDLTKARPKHVWIGLDEEDLTIGRWQTIEYESIPPYCEYCKHQGHMVYDCNFKIRDEEFKQRKELETEKKDKNKGEQLKRSNDSSQTKEKGKEEEQNQRNKEASIQRQAVQQREEEWQTQKRKHNKQPEKRVQKTIWRPTSPQKRMAVQQAGKSNNLSNNSFNNLNMQEAHTEGKEDHISNGRRQAQETQNRSVTGHNQTNQVTQNSNKEVSKSTGIDSMLPIPTHPNNVSIDCNDEVEGGLDGGCQEKHSNLQKGVSKGGNLTHVLHEGVHTDLSPDLRASATTTEQQHNTQQHQKLQQQTENAEDTNEHQGKGENHKPKGAAMAKDLGSKASTSKQGTTPKSKNKPSKKKREAAKKKLQAQ</sequence>
<feature type="region of interest" description="Disordered" evidence="1">
    <location>
        <begin position="1373"/>
        <end position="1444"/>
    </location>
</feature>
<feature type="region of interest" description="Disordered" evidence="1">
    <location>
        <begin position="2067"/>
        <end position="2148"/>
    </location>
</feature>
<dbReference type="SUPFAM" id="SSF53098">
    <property type="entry name" value="Ribonuclease H-like"/>
    <property type="match status" value="1"/>
</dbReference>